<sequence>MRARIFRFAKILMAFFGIVLMTIFAVRIYDSQRGLPLETWHTYVPHELHASKLDTADWAQYMAAEAELFDEVQREVSQKLDATERVPPNRYFEGSPVYPPHFVQDFNRSFVLEPKGKPIGAVVLLHGLTDSPYSQRHIARFYRDQGFLAIVPRLPAHGTVPAALTDIAWEDWMAATRLAVREVKKRMGSPVPLHLVGFSNGGALAIMYALDAIDDEKLSRPDCLILISPMVGITSFARFAGLAGFPAILPAFAKAAWLDVVPEFNPFKYNSFPVNGARQSHLLTRALQRRLARYASEGRLSQFPPILTFQSLMDFTVSTRAIVSELYAHLPANGSELVLFDVNRTARFGPLLRTSTDTALARIVPGGPRRYRLAVITNSGDNNDDVIERVTEAGTVDEHSRPIGLNYPRGFYSLSHVALPFPVSDSLYGAEPDKSEDFGENLGTLAPRGERNVLIASLDSLMRASSNPFFPYMVGRIGESILTPAKTVLPTRLKR</sequence>
<keyword evidence="1" id="KW-1133">Transmembrane helix</keyword>
<evidence type="ECO:0000256" key="1">
    <source>
        <dbReference type="SAM" id="Phobius"/>
    </source>
</evidence>
<feature type="transmembrane region" description="Helical" evidence="1">
    <location>
        <begin position="12"/>
        <end position="29"/>
    </location>
</feature>
<name>A0A120MG04_9BRAD</name>
<keyword evidence="1" id="KW-0472">Membrane</keyword>
<evidence type="ECO:0000259" key="2">
    <source>
        <dbReference type="Pfam" id="PF00561"/>
    </source>
</evidence>
<protein>
    <submittedName>
        <fullName evidence="3">Thermostable monoacylglycerol lipase</fullName>
    </submittedName>
</protein>
<dbReference type="AlphaFoldDB" id="A0A120MG04"/>
<organism evidence="3">
    <name type="scientific">Tardiphaga robiniae</name>
    <dbReference type="NCBI Taxonomy" id="943830"/>
    <lineage>
        <taxon>Bacteria</taxon>
        <taxon>Pseudomonadati</taxon>
        <taxon>Pseudomonadota</taxon>
        <taxon>Alphaproteobacteria</taxon>
        <taxon>Hyphomicrobiales</taxon>
        <taxon>Nitrobacteraceae</taxon>
        <taxon>Tardiphaga</taxon>
    </lineage>
</organism>
<reference evidence="3" key="1">
    <citation type="submission" date="2015-10" db="EMBL/GenBank/DDBJ databases">
        <title>Evolution marks in rhizobial microsymbionts genomes from the relict species Vavilovia formosa (Stev.) Fed.</title>
        <authorList>
            <person name="Kopat V."/>
        </authorList>
    </citation>
    <scope>NUCLEOTIDE SEQUENCE</scope>
    <source>
        <strain evidence="3">Vaf-07</strain>
    </source>
</reference>
<evidence type="ECO:0000313" key="3">
    <source>
        <dbReference type="EMBL" id="AMH39410.1"/>
    </source>
</evidence>
<accession>A0A120MG04</accession>
<dbReference type="Pfam" id="PF00561">
    <property type="entry name" value="Abhydrolase_1"/>
    <property type="match status" value="1"/>
</dbReference>
<dbReference type="SUPFAM" id="SSF53474">
    <property type="entry name" value="alpha/beta-Hydrolases"/>
    <property type="match status" value="1"/>
</dbReference>
<gene>
    <name evidence="3" type="ORF">PROKKA_00597</name>
</gene>
<proteinExistence type="predicted"/>
<dbReference type="EMBL" id="KT955714">
    <property type="protein sequence ID" value="AMH39410.1"/>
    <property type="molecule type" value="Genomic_DNA"/>
</dbReference>
<dbReference type="InterPro" id="IPR029058">
    <property type="entry name" value="AB_hydrolase_fold"/>
</dbReference>
<feature type="domain" description="AB hydrolase-1" evidence="2">
    <location>
        <begin position="121"/>
        <end position="300"/>
    </location>
</feature>
<keyword evidence="1" id="KW-0812">Transmembrane</keyword>
<dbReference type="InterPro" id="IPR000073">
    <property type="entry name" value="AB_hydrolase_1"/>
</dbReference>
<dbReference type="Gene3D" id="3.40.50.1820">
    <property type="entry name" value="alpha/beta hydrolase"/>
    <property type="match status" value="1"/>
</dbReference>